<gene>
    <name evidence="1" type="ORF">M421DRAFT_156237</name>
</gene>
<evidence type="ECO:0000313" key="1">
    <source>
        <dbReference type="EMBL" id="KAF1928196.1"/>
    </source>
</evidence>
<sequence length="242" mass="27040">MSHQPAMPRFIFCIEEARQHPGVDSVTDSGGHWLPSLRPGSNYKDRGQGVTNLWWICNGTQIYSIAEAALPADLKPYKTYSVFFSEGFGFRILQGDATNPPPGEVWHPLGFEHDDRDNYSSYLTNVVQSTALRCHRQDQAWPGMLLPNIFHGPVGTGSQGALKGELPIFLGLLALSMSPAELQVELPQMFHHGMWQTHTSTNRWQHKRGVVVTVFSYPTTAGGSVPIDIQRFEDGCTGKYYY</sequence>
<reference evidence="1" key="1">
    <citation type="journal article" date="2020" name="Stud. Mycol.">
        <title>101 Dothideomycetes genomes: a test case for predicting lifestyles and emergence of pathogens.</title>
        <authorList>
            <person name="Haridas S."/>
            <person name="Albert R."/>
            <person name="Binder M."/>
            <person name="Bloem J."/>
            <person name="Labutti K."/>
            <person name="Salamov A."/>
            <person name="Andreopoulos B."/>
            <person name="Baker S."/>
            <person name="Barry K."/>
            <person name="Bills G."/>
            <person name="Bluhm B."/>
            <person name="Cannon C."/>
            <person name="Castanera R."/>
            <person name="Culley D."/>
            <person name="Daum C."/>
            <person name="Ezra D."/>
            <person name="Gonzalez J."/>
            <person name="Henrissat B."/>
            <person name="Kuo A."/>
            <person name="Liang C."/>
            <person name="Lipzen A."/>
            <person name="Lutzoni F."/>
            <person name="Magnuson J."/>
            <person name="Mondo S."/>
            <person name="Nolan M."/>
            <person name="Ohm R."/>
            <person name="Pangilinan J."/>
            <person name="Park H.-J."/>
            <person name="Ramirez L."/>
            <person name="Alfaro M."/>
            <person name="Sun H."/>
            <person name="Tritt A."/>
            <person name="Yoshinaga Y."/>
            <person name="Zwiers L.-H."/>
            <person name="Turgeon B."/>
            <person name="Goodwin S."/>
            <person name="Spatafora J."/>
            <person name="Crous P."/>
            <person name="Grigoriev I."/>
        </authorList>
    </citation>
    <scope>NUCLEOTIDE SEQUENCE</scope>
    <source>
        <strain evidence="1">CBS 183.55</strain>
    </source>
</reference>
<dbReference type="Proteomes" id="UP000800082">
    <property type="component" value="Unassembled WGS sequence"/>
</dbReference>
<accession>A0A6A5RPH7</accession>
<organism evidence="1 2">
    <name type="scientific">Didymella exigua CBS 183.55</name>
    <dbReference type="NCBI Taxonomy" id="1150837"/>
    <lineage>
        <taxon>Eukaryota</taxon>
        <taxon>Fungi</taxon>
        <taxon>Dikarya</taxon>
        <taxon>Ascomycota</taxon>
        <taxon>Pezizomycotina</taxon>
        <taxon>Dothideomycetes</taxon>
        <taxon>Pleosporomycetidae</taxon>
        <taxon>Pleosporales</taxon>
        <taxon>Pleosporineae</taxon>
        <taxon>Didymellaceae</taxon>
        <taxon>Didymella</taxon>
    </lineage>
</organism>
<evidence type="ECO:0000313" key="2">
    <source>
        <dbReference type="Proteomes" id="UP000800082"/>
    </source>
</evidence>
<proteinExistence type="predicted"/>
<protein>
    <submittedName>
        <fullName evidence="1">Uncharacterized protein</fullName>
    </submittedName>
</protein>
<dbReference type="RefSeq" id="XP_033448448.1">
    <property type="nucleotide sequence ID" value="XM_033587620.1"/>
</dbReference>
<name>A0A6A5RPH7_9PLEO</name>
<dbReference type="EMBL" id="ML978969">
    <property type="protein sequence ID" value="KAF1928196.1"/>
    <property type="molecule type" value="Genomic_DNA"/>
</dbReference>
<dbReference type="OrthoDB" id="5243686at2759"/>
<keyword evidence="2" id="KW-1185">Reference proteome</keyword>
<dbReference type="GeneID" id="54345266"/>
<dbReference type="AlphaFoldDB" id="A0A6A5RPH7"/>